<gene>
    <name evidence="1" type="ORF">PSU4_51930</name>
</gene>
<dbReference type="AlphaFoldDB" id="A0A511DN47"/>
<dbReference type="Proteomes" id="UP000321685">
    <property type="component" value="Unassembled WGS sequence"/>
</dbReference>
<sequence length="506" mass="55879">MLVDFRPHSRLRGTTPIDITTALVPVVEALSEDSTDLSKVRLVCDWVQYKENFRDVVALRPILARPERLPGNDPVVVPAGVRDDDLEVAVDVRRSAKLPLKEHTAELLRERAAGGTDGRVLLEGWGAGSRSCIWSFNARYWADLALWEKSTGRGYEQALPGGESDARNHDAARDLIRKLFAVWDPLAEAGALPEELYVVELGVGNGSQAKVFLDEFRALDAEHGRGYYRRLHYLMCDYSQHVLDLARETVAEHLAHVSSFALDATKPRTSLGFLRWKVFLVYISNVYDNLPTDEVAQLGGRTYQVQTRAYLPAEEARALAEQANTTPEELPALVHKLLRLGPALLAEAAPTHVADTDAAVAFWRAAWSAVRLDERYVPLAGLDLYELTPASNGEPAVSGEMLRPLLESGADVRMHVNNGALASFVDSLQLLHPFGTLICHDLFVTDVAAYRANFRGPGKYDGSVVNWVNGPLLAHVGRRHGFDVHYAPFAHRSGGNIVTMTAQVRD</sequence>
<dbReference type="SUPFAM" id="SSF53335">
    <property type="entry name" value="S-adenosyl-L-methionine-dependent methyltransferases"/>
    <property type="match status" value="1"/>
</dbReference>
<dbReference type="Gene3D" id="3.40.50.12710">
    <property type="match status" value="1"/>
</dbReference>
<evidence type="ECO:0000313" key="1">
    <source>
        <dbReference type="EMBL" id="GEL26239.1"/>
    </source>
</evidence>
<reference evidence="1 2" key="1">
    <citation type="submission" date="2019-07" db="EMBL/GenBank/DDBJ databases">
        <title>Whole genome shotgun sequence of Pseudonocardia sulfidoxydans NBRC 16205.</title>
        <authorList>
            <person name="Hosoyama A."/>
            <person name="Uohara A."/>
            <person name="Ohji S."/>
            <person name="Ichikawa N."/>
        </authorList>
    </citation>
    <scope>NUCLEOTIDE SEQUENCE [LARGE SCALE GENOMIC DNA]</scope>
    <source>
        <strain evidence="1 2">NBRC 16205</strain>
    </source>
</reference>
<protein>
    <submittedName>
        <fullName evidence="1">Uncharacterized protein</fullName>
    </submittedName>
</protein>
<evidence type="ECO:0000313" key="2">
    <source>
        <dbReference type="Proteomes" id="UP000321685"/>
    </source>
</evidence>
<organism evidence="1 2">
    <name type="scientific">Pseudonocardia sulfidoxydans NBRC 16205</name>
    <dbReference type="NCBI Taxonomy" id="1223511"/>
    <lineage>
        <taxon>Bacteria</taxon>
        <taxon>Bacillati</taxon>
        <taxon>Actinomycetota</taxon>
        <taxon>Actinomycetes</taxon>
        <taxon>Pseudonocardiales</taxon>
        <taxon>Pseudonocardiaceae</taxon>
        <taxon>Pseudonocardia</taxon>
    </lineage>
</organism>
<accession>A0A511DN47</accession>
<dbReference type="InterPro" id="IPR029063">
    <property type="entry name" value="SAM-dependent_MTases_sf"/>
</dbReference>
<dbReference type="RefSeq" id="WP_147113860.1">
    <property type="nucleotide sequence ID" value="NZ_BJVJ01000080.1"/>
</dbReference>
<keyword evidence="2" id="KW-1185">Reference proteome</keyword>
<dbReference type="InterPro" id="IPR038375">
    <property type="entry name" value="NDUFAF7_sf"/>
</dbReference>
<proteinExistence type="predicted"/>
<comment type="caution">
    <text evidence="1">The sequence shown here is derived from an EMBL/GenBank/DDBJ whole genome shotgun (WGS) entry which is preliminary data.</text>
</comment>
<name>A0A511DN47_9PSEU</name>
<dbReference type="OrthoDB" id="3560345at2"/>
<dbReference type="EMBL" id="BJVJ01000080">
    <property type="protein sequence ID" value="GEL26239.1"/>
    <property type="molecule type" value="Genomic_DNA"/>
</dbReference>